<dbReference type="EMBL" id="RAQU01000241">
    <property type="protein sequence ID" value="RKK01631.1"/>
    <property type="molecule type" value="Genomic_DNA"/>
</dbReference>
<dbReference type="PANTHER" id="PTHR45632:SF24">
    <property type="entry name" value="GALACTOSE OXIDASE"/>
    <property type="match status" value="1"/>
</dbReference>
<reference evidence="2 5" key="1">
    <citation type="submission" date="2018-09" db="EMBL/GenBank/DDBJ databases">
        <title>Roseomonas sp. nov., isolated from feces of Tibetan antelopes in the Qinghai-Tibet plateau, China.</title>
        <authorList>
            <person name="Tian Z."/>
        </authorList>
    </citation>
    <scope>NUCLEOTIDE SEQUENCE [LARGE SCALE GENOMIC DNA]</scope>
    <source>
        <strain evidence="3 4">Z23</strain>
        <strain evidence="2 5">Z24</strain>
    </source>
</reference>
<evidence type="ECO:0000256" key="1">
    <source>
        <dbReference type="SAM" id="SignalP"/>
    </source>
</evidence>
<protein>
    <submittedName>
        <fullName evidence="2">Kelch repeat-containing protein</fullName>
    </submittedName>
</protein>
<dbReference type="Proteomes" id="UP000274097">
    <property type="component" value="Unassembled WGS sequence"/>
</dbReference>
<comment type="caution">
    <text evidence="2">The sequence shown here is derived from an EMBL/GenBank/DDBJ whole genome shotgun (WGS) entry which is preliminary data.</text>
</comment>
<dbReference type="InterPro" id="IPR015915">
    <property type="entry name" value="Kelch-typ_b-propeller"/>
</dbReference>
<dbReference type="SMART" id="SM00612">
    <property type="entry name" value="Kelch"/>
    <property type="match status" value="5"/>
</dbReference>
<proteinExistence type="predicted"/>
<evidence type="ECO:0000313" key="2">
    <source>
        <dbReference type="EMBL" id="RKK01631.1"/>
    </source>
</evidence>
<dbReference type="InParanoid" id="A0A3A9J7K8"/>
<feature type="signal peptide" evidence="1">
    <location>
        <begin position="1"/>
        <end position="21"/>
    </location>
</feature>
<dbReference type="SUPFAM" id="SSF117281">
    <property type="entry name" value="Kelch motif"/>
    <property type="match status" value="1"/>
</dbReference>
<dbReference type="EMBL" id="RFLX01000002">
    <property type="protein sequence ID" value="RMI26747.1"/>
    <property type="molecule type" value="Genomic_DNA"/>
</dbReference>
<keyword evidence="4" id="KW-1185">Reference proteome</keyword>
<dbReference type="PANTHER" id="PTHR45632">
    <property type="entry name" value="LD33804P"/>
    <property type="match status" value="1"/>
</dbReference>
<feature type="chain" id="PRO_5017406679" evidence="1">
    <location>
        <begin position="22"/>
        <end position="353"/>
    </location>
</feature>
<dbReference type="OrthoDB" id="9769308at2"/>
<dbReference type="Proteomes" id="UP000278036">
    <property type="component" value="Unassembled WGS sequence"/>
</dbReference>
<sequence length="353" mass="38135">MKAHRRALLTGLLATPFLARAQSAPPQPLERLREPGPVTLTEQQLAQRFTASPAPAGPPGQWEARAHLPLPRSEMAWATAARGRMHVIGGYGEQRVNRPYHHVYDPDADAWEIAPPLPLGANHVAVAATEDTVYAFGGFVQQNRDPHREAFAFDLSSKSWRSLAPLPRARGAAGLAIVDGMLHLIGGAQGNADRHSISWHEVYDPKADRWEARPDMPGFPLDHKGVVVVEGRIHVIGGRINTFATNVGHHRVYLPASGKWEDRTPMPTPRSGHGAVLLAGRIWCMGGEETNKVFGQLESYDPATDSWTSHAPMLTPRHGLGAAVLGNRIHVAGGGVVFGGGIQSSIHEAFTPA</sequence>
<evidence type="ECO:0000313" key="5">
    <source>
        <dbReference type="Proteomes" id="UP000278036"/>
    </source>
</evidence>
<dbReference type="InterPro" id="IPR006652">
    <property type="entry name" value="Kelch_1"/>
</dbReference>
<dbReference type="Gene3D" id="2.120.10.80">
    <property type="entry name" value="Kelch-type beta propeller"/>
    <property type="match status" value="2"/>
</dbReference>
<dbReference type="AlphaFoldDB" id="A0A3A9J7K8"/>
<accession>A0A3A9J7K8</accession>
<dbReference type="RefSeq" id="WP_120640697.1">
    <property type="nucleotide sequence ID" value="NZ_RAQU01000241.1"/>
</dbReference>
<evidence type="ECO:0000313" key="3">
    <source>
        <dbReference type="EMBL" id="RMI26747.1"/>
    </source>
</evidence>
<organism evidence="2 5">
    <name type="scientific">Teichococcus wenyumeiae</name>
    <dbReference type="NCBI Taxonomy" id="2478470"/>
    <lineage>
        <taxon>Bacteria</taxon>
        <taxon>Pseudomonadati</taxon>
        <taxon>Pseudomonadota</taxon>
        <taxon>Alphaproteobacteria</taxon>
        <taxon>Acetobacterales</taxon>
        <taxon>Roseomonadaceae</taxon>
        <taxon>Roseomonas</taxon>
    </lineage>
</organism>
<dbReference type="Pfam" id="PF24681">
    <property type="entry name" value="Kelch_KLHDC2_KLHL20_DRC7"/>
    <property type="match status" value="1"/>
</dbReference>
<keyword evidence="1" id="KW-0732">Signal</keyword>
<evidence type="ECO:0000313" key="4">
    <source>
        <dbReference type="Proteomes" id="UP000274097"/>
    </source>
</evidence>
<gene>
    <name evidence="2" type="ORF">D6Z83_24005</name>
    <name evidence="3" type="ORF">EBE87_05390</name>
</gene>
<name>A0A3A9J7K8_9PROT</name>